<dbReference type="SMART" id="SM00744">
    <property type="entry name" value="RINGv"/>
    <property type="match status" value="1"/>
</dbReference>
<accession>A0A6F9DKY7</accession>
<keyword evidence="6 13" id="KW-1133">Transmembrane helix</keyword>
<evidence type="ECO:0000256" key="7">
    <source>
        <dbReference type="ARBA" id="ARBA00023136"/>
    </source>
</evidence>
<evidence type="ECO:0000256" key="4">
    <source>
        <dbReference type="ARBA" id="ARBA00022771"/>
    </source>
</evidence>
<evidence type="ECO:0000256" key="5">
    <source>
        <dbReference type="ARBA" id="ARBA00022833"/>
    </source>
</evidence>
<feature type="transmembrane region" description="Helical" evidence="13">
    <location>
        <begin position="185"/>
        <end position="205"/>
    </location>
</feature>
<feature type="domain" description="RING-CH-type" evidence="14">
    <location>
        <begin position="52"/>
        <end position="121"/>
    </location>
</feature>
<feature type="compositionally biased region" description="Acidic residues" evidence="12">
    <location>
        <begin position="21"/>
        <end position="31"/>
    </location>
</feature>
<keyword evidence="3" id="KW-0479">Metal-binding</keyword>
<dbReference type="Pfam" id="PF12906">
    <property type="entry name" value="RINGv"/>
    <property type="match status" value="1"/>
</dbReference>
<proteinExistence type="evidence at transcript level"/>
<feature type="transmembrane region" description="Helical" evidence="13">
    <location>
        <begin position="284"/>
        <end position="301"/>
    </location>
</feature>
<dbReference type="PANTHER" id="PTHR46283">
    <property type="entry name" value="E3 UBIQUITIN-PROTEIN LIGASE MARCH5"/>
    <property type="match status" value="1"/>
</dbReference>
<keyword evidence="5" id="KW-0862">Zinc</keyword>
<organism evidence="15">
    <name type="scientific">Phallusia mammillata</name>
    <dbReference type="NCBI Taxonomy" id="59560"/>
    <lineage>
        <taxon>Eukaryota</taxon>
        <taxon>Metazoa</taxon>
        <taxon>Chordata</taxon>
        <taxon>Tunicata</taxon>
        <taxon>Ascidiacea</taxon>
        <taxon>Phlebobranchia</taxon>
        <taxon>Ascidiidae</taxon>
        <taxon>Phallusia</taxon>
    </lineage>
</organism>
<keyword evidence="2 13" id="KW-0812">Transmembrane</keyword>
<keyword evidence="7 13" id="KW-0472">Membrane</keyword>
<evidence type="ECO:0000256" key="8">
    <source>
        <dbReference type="ARBA" id="ARBA00040151"/>
    </source>
</evidence>
<evidence type="ECO:0000256" key="13">
    <source>
        <dbReference type="SAM" id="Phobius"/>
    </source>
</evidence>
<reference evidence="15" key="1">
    <citation type="submission" date="2020-04" db="EMBL/GenBank/DDBJ databases">
        <authorList>
            <person name="Neveu A P."/>
        </authorList>
    </citation>
    <scope>NUCLEOTIDE SEQUENCE</scope>
    <source>
        <tissue evidence="15">Whole embryo</tissue>
    </source>
</reference>
<evidence type="ECO:0000256" key="1">
    <source>
        <dbReference type="ARBA" id="ARBA00004141"/>
    </source>
</evidence>
<gene>
    <name evidence="15" type="primary">March5</name>
</gene>
<dbReference type="GO" id="GO:0016020">
    <property type="term" value="C:membrane"/>
    <property type="evidence" value="ECO:0007669"/>
    <property type="project" value="UniProtKB-SubCell"/>
</dbReference>
<evidence type="ECO:0000256" key="6">
    <source>
        <dbReference type="ARBA" id="ARBA00022989"/>
    </source>
</evidence>
<sequence length="325" mass="36703">MDESDALNHEVDNNYLSPVEEVSDSVEDDSDAVEIVVSDEDGSSQNDLNDSENPDLHKNCWVCFGGEQDDVGAEWIRPCRCRGTTKWVHHTCLMRWVDEKQKGHAYTKVSCPQCNTEYVIIFPPFGRICGVMMTVDRLIYKASPIVATGVLLGSVYWTAVTYGAITVMQVLGHKEGLDMMERADPLFLLIGLPAIPVVLVLGKMIQWDEYLLKMWRRHSHKLPILNYIFPEVEPGTIRPVPQETPAREIKFTRVFCGAMFFPTVATIVGKFMFRKVDGNLQRSILGGIAFVAIKGVLKIYLKQQVYTRLGRRRINNFNGDDGTPT</sequence>
<keyword evidence="4" id="KW-0863">Zinc-finger</keyword>
<feature type="transmembrane region" description="Helical" evidence="13">
    <location>
        <begin position="254"/>
        <end position="272"/>
    </location>
</feature>
<evidence type="ECO:0000259" key="14">
    <source>
        <dbReference type="PROSITE" id="PS51292"/>
    </source>
</evidence>
<evidence type="ECO:0000313" key="15">
    <source>
        <dbReference type="EMBL" id="CAB3263648.1"/>
    </source>
</evidence>
<dbReference type="EMBL" id="LR787786">
    <property type="protein sequence ID" value="CAB3263648.1"/>
    <property type="molecule type" value="mRNA"/>
</dbReference>
<name>A0A6F9DKY7_9ASCI</name>
<feature type="region of interest" description="Disordered" evidence="12">
    <location>
        <begin position="1"/>
        <end position="31"/>
    </location>
</feature>
<protein>
    <recommendedName>
        <fullName evidence="8">E3 ubiquitin-protein ligase MARCHF5</fullName>
    </recommendedName>
    <alternativeName>
        <fullName evidence="10">Membrane-associated RING finger protein 5</fullName>
    </alternativeName>
    <alternativeName>
        <fullName evidence="9">Membrane-associated RING-CH protein V</fullName>
    </alternativeName>
    <alternativeName>
        <fullName evidence="11">RING-type E3 ubiquitin transferase MARCHF5</fullName>
    </alternativeName>
</protein>
<comment type="subcellular location">
    <subcellularLocation>
        <location evidence="1">Membrane</location>
        <topology evidence="1">Multi-pass membrane protein</topology>
    </subcellularLocation>
</comment>
<dbReference type="GO" id="GO:0008270">
    <property type="term" value="F:zinc ion binding"/>
    <property type="evidence" value="ECO:0007669"/>
    <property type="project" value="UniProtKB-KW"/>
</dbReference>
<evidence type="ECO:0000256" key="3">
    <source>
        <dbReference type="ARBA" id="ARBA00022723"/>
    </source>
</evidence>
<dbReference type="SUPFAM" id="SSF57850">
    <property type="entry name" value="RING/U-box"/>
    <property type="match status" value="1"/>
</dbReference>
<dbReference type="AlphaFoldDB" id="A0A6F9DKY7"/>
<evidence type="ECO:0000256" key="11">
    <source>
        <dbReference type="ARBA" id="ARBA00043231"/>
    </source>
</evidence>
<evidence type="ECO:0000256" key="2">
    <source>
        <dbReference type="ARBA" id="ARBA00022692"/>
    </source>
</evidence>
<dbReference type="InterPro" id="IPR013083">
    <property type="entry name" value="Znf_RING/FYVE/PHD"/>
</dbReference>
<dbReference type="CDD" id="cd16701">
    <property type="entry name" value="RING_CH-C4HC3_MARCH5"/>
    <property type="match status" value="1"/>
</dbReference>
<feature type="compositionally biased region" description="Basic and acidic residues" evidence="12">
    <location>
        <begin position="1"/>
        <end position="12"/>
    </location>
</feature>
<evidence type="ECO:0000256" key="9">
    <source>
        <dbReference type="ARBA" id="ARBA00043044"/>
    </source>
</evidence>
<feature type="transmembrane region" description="Helical" evidence="13">
    <location>
        <begin position="142"/>
        <end position="165"/>
    </location>
</feature>
<dbReference type="PROSITE" id="PS51292">
    <property type="entry name" value="ZF_RING_CH"/>
    <property type="match status" value="1"/>
</dbReference>
<evidence type="ECO:0000256" key="12">
    <source>
        <dbReference type="SAM" id="MobiDB-lite"/>
    </source>
</evidence>
<evidence type="ECO:0000256" key="10">
    <source>
        <dbReference type="ARBA" id="ARBA00043185"/>
    </source>
</evidence>
<dbReference type="InterPro" id="IPR011016">
    <property type="entry name" value="Znf_RING-CH"/>
</dbReference>
<dbReference type="Gene3D" id="3.30.40.10">
    <property type="entry name" value="Zinc/RING finger domain, C3HC4 (zinc finger)"/>
    <property type="match status" value="1"/>
</dbReference>